<feature type="non-terminal residue" evidence="4">
    <location>
        <position position="1"/>
    </location>
</feature>
<protein>
    <recommendedName>
        <fullName evidence="3">Sulfotransferase domain-containing protein</fullName>
    </recommendedName>
</protein>
<keyword evidence="5" id="KW-1185">Reference proteome</keyword>
<name>A0A0P9DCE7_9CHLR</name>
<dbReference type="SUPFAM" id="SSF52540">
    <property type="entry name" value="P-loop containing nucleoside triphosphate hydrolases"/>
    <property type="match status" value="1"/>
</dbReference>
<dbReference type="EMBL" id="LJCR01001554">
    <property type="protein sequence ID" value="KPV50154.1"/>
    <property type="molecule type" value="Genomic_DNA"/>
</dbReference>
<feature type="domain" description="Sulfotransferase" evidence="3">
    <location>
        <begin position="7"/>
        <end position="214"/>
    </location>
</feature>
<evidence type="ECO:0000256" key="1">
    <source>
        <dbReference type="ARBA" id="ARBA00022679"/>
    </source>
</evidence>
<dbReference type="AlphaFoldDB" id="A0A0P9DCE7"/>
<proteinExistence type="predicted"/>
<dbReference type="PANTHER" id="PTHR10605:SF56">
    <property type="entry name" value="BIFUNCTIONAL HEPARAN SULFATE N-DEACETYLASE_N-SULFOTRANSFERASE"/>
    <property type="match status" value="1"/>
</dbReference>
<dbReference type="InterPro" id="IPR037359">
    <property type="entry name" value="NST/OST"/>
</dbReference>
<organism evidence="4 5">
    <name type="scientific">Kouleothrix aurantiaca</name>
    <dbReference type="NCBI Taxonomy" id="186479"/>
    <lineage>
        <taxon>Bacteria</taxon>
        <taxon>Bacillati</taxon>
        <taxon>Chloroflexota</taxon>
        <taxon>Chloroflexia</taxon>
        <taxon>Chloroflexales</taxon>
        <taxon>Roseiflexineae</taxon>
        <taxon>Roseiflexaceae</taxon>
        <taxon>Kouleothrix</taxon>
    </lineage>
</organism>
<evidence type="ECO:0000259" key="3">
    <source>
        <dbReference type="Pfam" id="PF00685"/>
    </source>
</evidence>
<dbReference type="GO" id="GO:0008146">
    <property type="term" value="F:sulfotransferase activity"/>
    <property type="evidence" value="ECO:0007669"/>
    <property type="project" value="InterPro"/>
</dbReference>
<dbReference type="Gene3D" id="3.40.50.300">
    <property type="entry name" value="P-loop containing nucleotide triphosphate hydrolases"/>
    <property type="match status" value="1"/>
</dbReference>
<accession>A0A0P9DCE7</accession>
<sequence length="266" mass="30706">SGLRVLPDFLIVGAQRAGTTYLYNNLAAHPCVAPALTKEVHFFDVWFGRGLGWYRQFFPLRAQRAFWRLRGRTLLAGEASPYYMFHPHAPRRAAATLPNARLIALLRNPVDRAFSHYNHSRRRGFETLAFAEALAQEDARLAGEEQRLIADERYVSDAHQNFSYRARGVYADQVARWLQYFPRDQLLVVPSERMYADPAGELGRIFAFLGLPAWQPELRPSRAPAYTGMDADTRRSLHEFFAPHNARLYDLLGTRYDWDEDDDTER</sequence>
<dbReference type="PANTHER" id="PTHR10605">
    <property type="entry name" value="HEPARAN SULFATE SULFOTRANSFERASE"/>
    <property type="match status" value="1"/>
</dbReference>
<gene>
    <name evidence="4" type="ORF">SE17_28625</name>
</gene>
<dbReference type="Pfam" id="PF00685">
    <property type="entry name" value="Sulfotransfer_1"/>
    <property type="match status" value="1"/>
</dbReference>
<keyword evidence="2" id="KW-0325">Glycoprotein</keyword>
<dbReference type="InterPro" id="IPR027417">
    <property type="entry name" value="P-loop_NTPase"/>
</dbReference>
<reference evidence="4 5" key="1">
    <citation type="submission" date="2015-09" db="EMBL/GenBank/DDBJ databases">
        <title>Draft genome sequence of Kouleothrix aurantiaca JCM 19913.</title>
        <authorList>
            <person name="Hemp J."/>
        </authorList>
    </citation>
    <scope>NUCLEOTIDE SEQUENCE [LARGE SCALE GENOMIC DNA]</scope>
    <source>
        <strain evidence="4 5">COM-B</strain>
    </source>
</reference>
<keyword evidence="1" id="KW-0808">Transferase</keyword>
<evidence type="ECO:0000256" key="2">
    <source>
        <dbReference type="ARBA" id="ARBA00023180"/>
    </source>
</evidence>
<evidence type="ECO:0000313" key="5">
    <source>
        <dbReference type="Proteomes" id="UP000050509"/>
    </source>
</evidence>
<evidence type="ECO:0000313" key="4">
    <source>
        <dbReference type="EMBL" id="KPV50154.1"/>
    </source>
</evidence>
<comment type="caution">
    <text evidence="4">The sequence shown here is derived from an EMBL/GenBank/DDBJ whole genome shotgun (WGS) entry which is preliminary data.</text>
</comment>
<dbReference type="Proteomes" id="UP000050509">
    <property type="component" value="Unassembled WGS sequence"/>
</dbReference>
<dbReference type="InterPro" id="IPR000863">
    <property type="entry name" value="Sulfotransferase_dom"/>
</dbReference>